<organism evidence="2">
    <name type="scientific">Rhipicephalus zambeziensis</name>
    <dbReference type="NCBI Taxonomy" id="60191"/>
    <lineage>
        <taxon>Eukaryota</taxon>
        <taxon>Metazoa</taxon>
        <taxon>Ecdysozoa</taxon>
        <taxon>Arthropoda</taxon>
        <taxon>Chelicerata</taxon>
        <taxon>Arachnida</taxon>
        <taxon>Acari</taxon>
        <taxon>Parasitiformes</taxon>
        <taxon>Ixodida</taxon>
        <taxon>Ixodoidea</taxon>
        <taxon>Ixodidae</taxon>
        <taxon>Rhipicephalinae</taxon>
        <taxon>Rhipicephalus</taxon>
        <taxon>Rhipicephalus</taxon>
    </lineage>
</organism>
<evidence type="ECO:0000256" key="1">
    <source>
        <dbReference type="SAM" id="SignalP"/>
    </source>
</evidence>
<dbReference type="EMBL" id="GFPF01002500">
    <property type="protein sequence ID" value="MAA13646.1"/>
    <property type="molecule type" value="Transcribed_RNA"/>
</dbReference>
<feature type="signal peptide" evidence="1">
    <location>
        <begin position="1"/>
        <end position="24"/>
    </location>
</feature>
<proteinExistence type="predicted"/>
<evidence type="ECO:0000313" key="2">
    <source>
        <dbReference type="EMBL" id="MAA13646.1"/>
    </source>
</evidence>
<feature type="chain" id="PRO_5012194917" description="Evasin" evidence="1">
    <location>
        <begin position="25"/>
        <end position="90"/>
    </location>
</feature>
<protein>
    <recommendedName>
        <fullName evidence="3">Evasin</fullName>
    </recommendedName>
</protein>
<dbReference type="AlphaFoldDB" id="A0A224Y7S1"/>
<reference evidence="2" key="1">
    <citation type="journal article" date="2017" name="Parasit. Vectors">
        <title>Sialotranscriptomics of Rhipicephalus zambeziensis reveals intricate expression profiles of secretory proteins and suggests tight temporal transcriptional regulation during blood-feeding.</title>
        <authorList>
            <person name="de Castro M.H."/>
            <person name="de Klerk D."/>
            <person name="Pienaar R."/>
            <person name="Rees D.J.G."/>
            <person name="Mans B.J."/>
        </authorList>
    </citation>
    <scope>NUCLEOTIDE SEQUENCE</scope>
    <source>
        <tissue evidence="2">Salivary glands</tissue>
    </source>
</reference>
<accession>A0A224Y7S1</accession>
<evidence type="ECO:0008006" key="3">
    <source>
        <dbReference type="Google" id="ProtNLM"/>
    </source>
</evidence>
<sequence length="90" mass="10114">MRTTYHNLCFLYFCCAAYIIMCIGESANLDKANKNDDILICEESCGKFNNYKCSGNCTCGYIADNENGTCYDFSALDYNYTDYVVPTPTA</sequence>
<name>A0A224Y7S1_9ACAR</name>
<keyword evidence="1" id="KW-0732">Signal</keyword>